<comment type="caution">
    <text evidence="1">The sequence shown here is derived from an EMBL/GenBank/DDBJ whole genome shotgun (WGS) entry which is preliminary data.</text>
</comment>
<proteinExistence type="predicted"/>
<dbReference type="OrthoDB" id="9884453at2"/>
<sequence>MKQILLVFMIWVLPPLTTHTTPLLKKSEPLVWTEERLANNNDRDNSEPFKPREYIRKKLYQQEPQEK</sequence>
<protein>
    <submittedName>
        <fullName evidence="1">Uncharacterized protein</fullName>
    </submittedName>
</protein>
<accession>A0A327YTS6</accession>
<dbReference type="RefSeq" id="WP_111643512.1">
    <property type="nucleotide sequence ID" value="NZ_QLMH01000001.1"/>
</dbReference>
<gene>
    <name evidence="1" type="ORF">B0I26_10199</name>
</gene>
<keyword evidence="2" id="KW-1185">Reference proteome</keyword>
<dbReference type="Proteomes" id="UP000248555">
    <property type="component" value="Unassembled WGS sequence"/>
</dbReference>
<evidence type="ECO:0000313" key="1">
    <source>
        <dbReference type="EMBL" id="RAK23145.1"/>
    </source>
</evidence>
<evidence type="ECO:0000313" key="2">
    <source>
        <dbReference type="Proteomes" id="UP000248555"/>
    </source>
</evidence>
<reference evidence="1 2" key="1">
    <citation type="submission" date="2018-06" db="EMBL/GenBank/DDBJ databases">
        <title>Genomic Encyclopedia of Type Strains, Phase III (KMG-III): the genomes of soil and plant-associated and newly described type strains.</title>
        <authorList>
            <person name="Whitman W."/>
        </authorList>
    </citation>
    <scope>NUCLEOTIDE SEQUENCE [LARGE SCALE GENOMIC DNA]</scope>
    <source>
        <strain evidence="1 2">CGMCC 1.8979</strain>
    </source>
</reference>
<organism evidence="1 2">
    <name type="scientific">Paranoxybacillus vitaminiphilus</name>
    <dbReference type="NCBI Taxonomy" id="581036"/>
    <lineage>
        <taxon>Bacteria</taxon>
        <taxon>Bacillati</taxon>
        <taxon>Bacillota</taxon>
        <taxon>Bacilli</taxon>
        <taxon>Bacillales</taxon>
        <taxon>Anoxybacillaceae</taxon>
        <taxon>Paranoxybacillus</taxon>
    </lineage>
</organism>
<dbReference type="EMBL" id="QLMH01000001">
    <property type="protein sequence ID" value="RAK23145.1"/>
    <property type="molecule type" value="Genomic_DNA"/>
</dbReference>
<dbReference type="AlphaFoldDB" id="A0A327YTS6"/>
<name>A0A327YTS6_9BACL</name>